<gene>
    <name evidence="2" type="ORF">M9Y10_017551</name>
</gene>
<dbReference type="InterPro" id="IPR008979">
    <property type="entry name" value="Galactose-bd-like_sf"/>
</dbReference>
<evidence type="ECO:0000313" key="2">
    <source>
        <dbReference type="EMBL" id="KAK8852563.1"/>
    </source>
</evidence>
<evidence type="ECO:0000313" key="3">
    <source>
        <dbReference type="Proteomes" id="UP001470230"/>
    </source>
</evidence>
<proteinExistence type="predicted"/>
<feature type="compositionally biased region" description="Acidic residues" evidence="1">
    <location>
        <begin position="250"/>
        <end position="259"/>
    </location>
</feature>
<dbReference type="Proteomes" id="UP001470230">
    <property type="component" value="Unassembled WGS sequence"/>
</dbReference>
<reference evidence="2 3" key="1">
    <citation type="submission" date="2024-04" db="EMBL/GenBank/DDBJ databases">
        <title>Tritrichomonas musculus Genome.</title>
        <authorList>
            <person name="Alves-Ferreira E."/>
            <person name="Grigg M."/>
            <person name="Lorenzi H."/>
            <person name="Galac M."/>
        </authorList>
    </citation>
    <scope>NUCLEOTIDE SEQUENCE [LARGE SCALE GENOMIC DNA]</scope>
    <source>
        <strain evidence="2 3">EAF2021</strain>
    </source>
</reference>
<dbReference type="Gene3D" id="2.60.120.260">
    <property type="entry name" value="Galactose-binding domain-like"/>
    <property type="match status" value="1"/>
</dbReference>
<feature type="compositionally biased region" description="Basic and acidic residues" evidence="1">
    <location>
        <begin position="260"/>
        <end position="270"/>
    </location>
</feature>
<dbReference type="EMBL" id="JAPFFF010000023">
    <property type="protein sequence ID" value="KAK8852563.1"/>
    <property type="molecule type" value="Genomic_DNA"/>
</dbReference>
<feature type="region of interest" description="Disordered" evidence="1">
    <location>
        <begin position="240"/>
        <end position="270"/>
    </location>
</feature>
<comment type="caution">
    <text evidence="2">The sequence shown here is derived from an EMBL/GenBank/DDBJ whole genome shotgun (WGS) entry which is preliminary data.</text>
</comment>
<protein>
    <recommendedName>
        <fullName evidence="4">BTB domain-containing protein</fullName>
    </recommendedName>
</protein>
<organism evidence="2 3">
    <name type="scientific">Tritrichomonas musculus</name>
    <dbReference type="NCBI Taxonomy" id="1915356"/>
    <lineage>
        <taxon>Eukaryota</taxon>
        <taxon>Metamonada</taxon>
        <taxon>Parabasalia</taxon>
        <taxon>Tritrichomonadida</taxon>
        <taxon>Tritrichomonadidae</taxon>
        <taxon>Tritrichomonas</taxon>
    </lineage>
</organism>
<keyword evidence="3" id="KW-1185">Reference proteome</keyword>
<evidence type="ECO:0008006" key="4">
    <source>
        <dbReference type="Google" id="ProtNLM"/>
    </source>
</evidence>
<sequence length="589" mass="68520">MTNKNNKKEEKVSTLSLKVESDCTFLITHNGTNQYHVDPYIFSSFSIFFREKYLEEKVTEYAQKDRTTERVFSIFINLCQGIEQNIQLSDVFSLQRLSESWKCPRLTTELNSLLKGQPEIEVKIAEIVDEFTLTKKLPNQKSIKAAMIESFMETSNFHYIEKVLLMCFMQYAKQKACDKRKLNSFIVDHCRLIPDDSTEIVQYIDAQTLTTNELDFLCNCPGTMMLRIVTDEARRRNKKITEKTAKEKDTENEEEEEEKNDQKETDNSSEKKLVRFKNEFKKEKFLKVTPPLYGLFASIGVECNGNPVLKGKIKISASSNDPSVLVERNDETMIVEGIDPSITLVFPSSFSINKYEIQNTSNSSIIQWSLFGSNDFKKWDLIHSIDNINETFEPNSIRTIKLENETNTYSIFQLKKFESQGIEFESNLNIKYFDVFNDDQFVDGASKKLNVIVTTSSNSLYRLSSPRHRASWYSLNRPNQWVQFEFVDNIIQPDYYTLKSGKCWFLRSWEVVGSLDGVKWFRIDKKVNNTDINSKFAVKLFDTEKSDDCRFIRIIQNENNGGDNINILCLSGVEFFGRIRKYKKPKKKV</sequence>
<accession>A0ABR2HUQ8</accession>
<dbReference type="SUPFAM" id="SSF49785">
    <property type="entry name" value="Galactose-binding domain-like"/>
    <property type="match status" value="1"/>
</dbReference>
<feature type="compositionally biased region" description="Basic and acidic residues" evidence="1">
    <location>
        <begin position="240"/>
        <end position="249"/>
    </location>
</feature>
<evidence type="ECO:0000256" key="1">
    <source>
        <dbReference type="SAM" id="MobiDB-lite"/>
    </source>
</evidence>
<name>A0ABR2HUQ8_9EUKA</name>